<accession>A0A395T2D6</accession>
<sequence length="283" mass="32331">MTLDDPDSDAPVTRLNCELSDYPPIEIMAMGLYPRDLPPPGLPLTSRSLYKSACYVKERKINFVIKLPGDLAAPELCHVYFDLEKLVKMHARDGRTTVITNRDFQCFLAILFRGWQSNYPIGDKPVLQGPTFNDRAIHVGHLQHDLEPVAGLEDNGLKHRREGNEAYLHVALDLDTQTIHVAYKDGNCLTIEREDVSLDPAFHSESNRLTMLWNNFNFCEQHRVTTHNKDLAVWSARQKIKAFSRSGMTTFNADDQISHSQTEKMEAWYSLDELVLTMEVKMP</sequence>
<name>A0A395T2D6_9HYPO</name>
<evidence type="ECO:0000313" key="2">
    <source>
        <dbReference type="Proteomes" id="UP000266234"/>
    </source>
</evidence>
<protein>
    <submittedName>
        <fullName evidence="1">Uncharacterized protein</fullName>
    </submittedName>
</protein>
<comment type="caution">
    <text evidence="1">The sequence shown here is derived from an EMBL/GenBank/DDBJ whole genome shotgun (WGS) entry which is preliminary data.</text>
</comment>
<evidence type="ECO:0000313" key="1">
    <source>
        <dbReference type="EMBL" id="RGP78677.1"/>
    </source>
</evidence>
<dbReference type="EMBL" id="PXOG01000060">
    <property type="protein sequence ID" value="RGP78677.1"/>
    <property type="molecule type" value="Genomic_DNA"/>
</dbReference>
<proteinExistence type="predicted"/>
<keyword evidence="2" id="KW-1185">Reference proteome</keyword>
<organism evidence="1 2">
    <name type="scientific">Fusarium longipes</name>
    <dbReference type="NCBI Taxonomy" id="694270"/>
    <lineage>
        <taxon>Eukaryota</taxon>
        <taxon>Fungi</taxon>
        <taxon>Dikarya</taxon>
        <taxon>Ascomycota</taxon>
        <taxon>Pezizomycotina</taxon>
        <taxon>Sordariomycetes</taxon>
        <taxon>Hypocreomycetidae</taxon>
        <taxon>Hypocreales</taxon>
        <taxon>Nectriaceae</taxon>
        <taxon>Fusarium</taxon>
    </lineage>
</organism>
<dbReference type="AlphaFoldDB" id="A0A395T2D6"/>
<reference evidence="1 2" key="1">
    <citation type="journal article" date="2018" name="PLoS Pathog.">
        <title>Evolution of structural diversity of trichothecenes, a family of toxins produced by plant pathogenic and entomopathogenic fungi.</title>
        <authorList>
            <person name="Proctor R.H."/>
            <person name="McCormick S.P."/>
            <person name="Kim H.S."/>
            <person name="Cardoza R.E."/>
            <person name="Stanley A.M."/>
            <person name="Lindo L."/>
            <person name="Kelly A."/>
            <person name="Brown D.W."/>
            <person name="Lee T."/>
            <person name="Vaughan M.M."/>
            <person name="Alexander N.J."/>
            <person name="Busman M."/>
            <person name="Gutierrez S."/>
        </authorList>
    </citation>
    <scope>NUCLEOTIDE SEQUENCE [LARGE SCALE GENOMIC DNA]</scope>
    <source>
        <strain evidence="1 2">NRRL 20695</strain>
    </source>
</reference>
<gene>
    <name evidence="1" type="ORF">FLONG3_3214</name>
</gene>
<dbReference type="OrthoDB" id="5028123at2759"/>
<dbReference type="Proteomes" id="UP000266234">
    <property type="component" value="Unassembled WGS sequence"/>
</dbReference>